<dbReference type="Gene3D" id="3.90.1750.20">
    <property type="entry name" value="Putative Large Serine Recombinase, Chain B, Domain 2"/>
    <property type="match status" value="1"/>
</dbReference>
<organism evidence="4 7">
    <name type="scientific">Neoroseomonas oryzicola</name>
    <dbReference type="NCBI Taxonomy" id="535904"/>
    <lineage>
        <taxon>Bacteria</taxon>
        <taxon>Pseudomonadati</taxon>
        <taxon>Pseudomonadota</taxon>
        <taxon>Alphaproteobacteria</taxon>
        <taxon>Acetobacterales</taxon>
        <taxon>Acetobacteraceae</taxon>
        <taxon>Neoroseomonas</taxon>
    </lineage>
</organism>
<dbReference type="InterPro" id="IPR006119">
    <property type="entry name" value="Resolv_N"/>
</dbReference>
<evidence type="ECO:0000259" key="2">
    <source>
        <dbReference type="PROSITE" id="PS51736"/>
    </source>
</evidence>
<keyword evidence="6" id="KW-1185">Reference proteome</keyword>
<dbReference type="PROSITE" id="PS51736">
    <property type="entry name" value="RECOMBINASES_3"/>
    <property type="match status" value="1"/>
</dbReference>
<dbReference type="EMBL" id="JAAVUP010000003">
    <property type="protein sequence ID" value="NKE17806.1"/>
    <property type="molecule type" value="Genomic_DNA"/>
</dbReference>
<dbReference type="GO" id="GO:0003677">
    <property type="term" value="F:DNA binding"/>
    <property type="evidence" value="ECO:0007669"/>
    <property type="project" value="InterPro"/>
</dbReference>
<dbReference type="SUPFAM" id="SSF53041">
    <property type="entry name" value="Resolvase-like"/>
    <property type="match status" value="1"/>
</dbReference>
<accession>A0A9X9WPC8</accession>
<proteinExistence type="predicted"/>
<evidence type="ECO:0000259" key="3">
    <source>
        <dbReference type="PROSITE" id="PS51737"/>
    </source>
</evidence>
<sequence length="578" mass="62804">MTVRCLIYARFSSDLQSAASIEDQFRICHERAAREGWTIVGQFSDAAISGATLLRPGYQGLLEAIRTGKADIVLAESLDRFSRDLEHVAAFHKQATFCQVRIVTLAEGEISELHVGLKGTMGALYLKDLAAKTHRGQVGRVRKGFAFGAPPYGYRKVRRFDDQGEPVRGLREIDPAEAAVVRRIFGDYVAGPSPRTIAAALNAEGIPGPAGTPWYDTGIRGRAQRGDGILRNPIYAGRLRWNRSHQPRDPLTGRHVRRKRPPEEVVEADVPGLRIIDDTLWERAQARLSQEVARESDGAIPAFWERRRPKHLVTGKVVCGTCGGTFAALGRDYLGCQRARRGKGCSNTRRVRRPKLEAMIMEALGSRLMRPDLVAAFCRAFVEAWNGAQAEASAATAAHRLELQAIQRKLDNLVEAIAEGVRAPGVQRKLEELESRRGQLLAALKDQPAPAPALHPNLAEVYADRVAVLRTAIEGREDPEVLEAARALIDKVIVSPGQGPDDPPEIELVGQLVELLRAGGVNLTQEDTTVGGVLNALSTGSAKADSGGSAPPVSLSQAGSARCTRRPPENHCPPPSSR</sequence>
<reference evidence="5 6" key="2">
    <citation type="submission" date="2020-02" db="EMBL/GenBank/DDBJ databases">
        <authorList>
            <person name="Sun Q."/>
            <person name="Inoue M."/>
        </authorList>
    </citation>
    <scope>NUCLEOTIDE SEQUENCE [LARGE SCALE GENOMIC DNA]</scope>
    <source>
        <strain evidence="5 6">KCTC 22478</strain>
    </source>
</reference>
<gene>
    <name evidence="5" type="ORF">GWK15_12700</name>
    <name evidence="4" type="ORF">GXW75_23245</name>
</gene>
<dbReference type="Gene3D" id="3.40.50.1390">
    <property type="entry name" value="Resolvase, N-terminal catalytic domain"/>
    <property type="match status" value="1"/>
</dbReference>
<dbReference type="EMBL" id="JAAEDK010000084">
    <property type="protein sequence ID" value="MBR0662188.1"/>
    <property type="molecule type" value="Genomic_DNA"/>
</dbReference>
<dbReference type="PROSITE" id="PS51737">
    <property type="entry name" value="RECOMBINASE_DNA_BIND"/>
    <property type="match status" value="1"/>
</dbReference>
<dbReference type="Proteomes" id="UP001138708">
    <property type="component" value="Unassembled WGS sequence"/>
</dbReference>
<reference evidence="4" key="3">
    <citation type="journal article" date="2021" name="Syst. Appl. Microbiol.">
        <title>Roseomonas hellenica sp. nov., isolated from roots of wild-growing Alkanna tinctoria.</title>
        <authorList>
            <person name="Rat A."/>
            <person name="Naranjo H.D."/>
            <person name="Lebbe L."/>
            <person name="Cnockaert M."/>
            <person name="Krigas N."/>
            <person name="Grigoriadou K."/>
            <person name="Maloupa E."/>
            <person name="Willems A."/>
        </authorList>
    </citation>
    <scope>NUCLEOTIDE SEQUENCE</scope>
    <source>
        <strain evidence="4">LMG 31161</strain>
    </source>
</reference>
<evidence type="ECO:0000313" key="4">
    <source>
        <dbReference type="EMBL" id="MBR0662188.1"/>
    </source>
</evidence>
<dbReference type="InterPro" id="IPR038109">
    <property type="entry name" value="DNA_bind_recomb_sf"/>
</dbReference>
<dbReference type="Proteomes" id="UP000746741">
    <property type="component" value="Unassembled WGS sequence"/>
</dbReference>
<dbReference type="AlphaFoldDB" id="A0A9X9WPC8"/>
<evidence type="ECO:0000313" key="6">
    <source>
        <dbReference type="Proteomes" id="UP000746741"/>
    </source>
</evidence>
<dbReference type="InterPro" id="IPR036162">
    <property type="entry name" value="Resolvase-like_N_sf"/>
</dbReference>
<feature type="domain" description="Resolvase/invertase-type recombinase catalytic" evidence="2">
    <location>
        <begin position="4"/>
        <end position="152"/>
    </location>
</feature>
<reference evidence="4" key="1">
    <citation type="submission" date="2020-01" db="EMBL/GenBank/DDBJ databases">
        <authorList>
            <person name="Rat A."/>
        </authorList>
    </citation>
    <scope>NUCLEOTIDE SEQUENCE</scope>
    <source>
        <strain evidence="4">LMG 31161</strain>
    </source>
</reference>
<dbReference type="Pfam" id="PF00239">
    <property type="entry name" value="Resolvase"/>
    <property type="match status" value="1"/>
</dbReference>
<feature type="region of interest" description="Disordered" evidence="1">
    <location>
        <begin position="539"/>
        <end position="578"/>
    </location>
</feature>
<evidence type="ECO:0000313" key="7">
    <source>
        <dbReference type="Proteomes" id="UP001138708"/>
    </source>
</evidence>
<feature type="domain" description="Recombinase" evidence="3">
    <location>
        <begin position="151"/>
        <end position="294"/>
    </location>
</feature>
<dbReference type="InterPro" id="IPR050639">
    <property type="entry name" value="SSR_resolvase"/>
</dbReference>
<dbReference type="Pfam" id="PF07508">
    <property type="entry name" value="Recombinase"/>
    <property type="match status" value="1"/>
</dbReference>
<dbReference type="RefSeq" id="WP_168041703.1">
    <property type="nucleotide sequence ID" value="NZ_JAAEDK010000084.1"/>
</dbReference>
<dbReference type="InterPro" id="IPR011109">
    <property type="entry name" value="DNA_bind_recombinase_dom"/>
</dbReference>
<dbReference type="SMART" id="SM00857">
    <property type="entry name" value="Resolvase"/>
    <property type="match status" value="1"/>
</dbReference>
<name>A0A9X9WPC8_9PROT</name>
<dbReference type="InterPro" id="IPR025827">
    <property type="entry name" value="Zn_ribbon_recom_dom"/>
</dbReference>
<evidence type="ECO:0000256" key="1">
    <source>
        <dbReference type="SAM" id="MobiDB-lite"/>
    </source>
</evidence>
<protein>
    <submittedName>
        <fullName evidence="4">Recombinase family protein</fullName>
    </submittedName>
</protein>
<dbReference type="Pfam" id="PF13408">
    <property type="entry name" value="Zn_ribbon_recom"/>
    <property type="match status" value="1"/>
</dbReference>
<dbReference type="CDD" id="cd00338">
    <property type="entry name" value="Ser_Recombinase"/>
    <property type="match status" value="1"/>
</dbReference>
<comment type="caution">
    <text evidence="4">The sequence shown here is derived from an EMBL/GenBank/DDBJ whole genome shotgun (WGS) entry which is preliminary data.</text>
</comment>
<dbReference type="PANTHER" id="PTHR30461:SF23">
    <property type="entry name" value="DNA RECOMBINASE-RELATED"/>
    <property type="match status" value="1"/>
</dbReference>
<dbReference type="GO" id="GO:0000150">
    <property type="term" value="F:DNA strand exchange activity"/>
    <property type="evidence" value="ECO:0007669"/>
    <property type="project" value="InterPro"/>
</dbReference>
<dbReference type="PANTHER" id="PTHR30461">
    <property type="entry name" value="DNA-INVERTASE FROM LAMBDOID PROPHAGE"/>
    <property type="match status" value="1"/>
</dbReference>
<evidence type="ECO:0000313" key="5">
    <source>
        <dbReference type="EMBL" id="NKE17806.1"/>
    </source>
</evidence>